<dbReference type="OrthoDB" id="16520at2759"/>
<dbReference type="GO" id="GO:0006508">
    <property type="term" value="P:proteolysis"/>
    <property type="evidence" value="ECO:0007669"/>
    <property type="project" value="InterPro"/>
</dbReference>
<evidence type="ECO:0000256" key="2">
    <source>
        <dbReference type="SAM" id="Phobius"/>
    </source>
</evidence>
<evidence type="ECO:0000313" key="5">
    <source>
        <dbReference type="Ensembl" id="ENSLLEP00000010468.1"/>
    </source>
</evidence>
<dbReference type="GO" id="GO:0008236">
    <property type="term" value="F:serine-type peptidase activity"/>
    <property type="evidence" value="ECO:0007669"/>
    <property type="project" value="InterPro"/>
</dbReference>
<dbReference type="SUPFAM" id="SSF82171">
    <property type="entry name" value="DPP6 N-terminal domain-like"/>
    <property type="match status" value="1"/>
</dbReference>
<evidence type="ECO:0000259" key="3">
    <source>
        <dbReference type="Pfam" id="PF00326"/>
    </source>
</evidence>
<feature type="region of interest" description="Disordered" evidence="1">
    <location>
        <begin position="1"/>
        <end position="28"/>
    </location>
</feature>
<sequence length="779" mass="86526">MRETHTQGAALRHSHSLHCQGRGGTLTSQHTGEHLSTMIVTTQQNVGPELDMRSSGAPPRNWRGIGLAIVVIVGVLSLVLLSIFILSPETEKLPEKTGLTLSDLESVEYQVQTPRLYWASDNEIIMESRDGNLIKRNLQTEQSNILLSNITLMSLKASNAELSPDLQHVLLVLNKQQVVGVSFTAMYAVYNIRTRELWDLKPPLINETILQFAAWGPRGSQLVFIVNDDIYYQQSATGPAIRLTTSGNTGTQLNGITDWTYHEEVLQSYAAHWWSPDGSRLAYLSINNTLVPSMELPQFVGADYPTNKRYAYPKAGQVIPQVKVFSVNLNGPSHTIELLPPDTFQHREYYITHVSWITNIRLAVIWLSRSQSHTSLTFCDVTTGACVERYRATSDTWISTQGRPLFSPDAVFLPVPVKQGARGEFVHIAMLSMQLGGKDDSLHMLTSGDWDVTRIVSFNPGNQTVYFLSTEGMARRRHLHSVEKSGSLSCISCDLIPDCNFVDVAFSPGGNYFILYCKGPGIPHVTVHQIQNPKAFTVIEDNEILKDALNSKLMPEVEFKSIQLDKFELPIRLTLPPGFQDSQFPLVLLLPEAPGSQQVTEEFSLEWESVLVSSFQIILAHFDGRGSKYQGLQLLHETDHRLGSAEIKDYLTLVQYLRRLPFVDKKQVGVYGKAYGGFLALKLLAQSEDLFACGVAVAPITNFQIHSAVISERYLGMPSQETSAYTMASVLNDVQKLKDQQFLVVHGIADGETHIHGTSSKCAFPAHSGAPNSSDSDWG</sequence>
<dbReference type="Gene3D" id="2.140.10.30">
    <property type="entry name" value="Dipeptidylpeptidase IV, N-terminal domain"/>
    <property type="match status" value="1"/>
</dbReference>
<dbReference type="Pfam" id="PF00326">
    <property type="entry name" value="Peptidase_S9"/>
    <property type="match status" value="1"/>
</dbReference>
<dbReference type="InterPro" id="IPR002469">
    <property type="entry name" value="Peptidase_S9B_N"/>
</dbReference>
<reference evidence="5" key="1">
    <citation type="submission" date="2025-08" db="UniProtKB">
        <authorList>
            <consortium name="Ensembl"/>
        </authorList>
    </citation>
    <scope>IDENTIFICATION</scope>
</reference>
<dbReference type="SUPFAM" id="SSF53474">
    <property type="entry name" value="alpha/beta-Hydrolases"/>
    <property type="match status" value="1"/>
</dbReference>
<evidence type="ECO:0000313" key="6">
    <source>
        <dbReference type="Proteomes" id="UP000694569"/>
    </source>
</evidence>
<feature type="domain" description="Dipeptidylpeptidase IV N-terminal" evidence="4">
    <location>
        <begin position="163"/>
        <end position="523"/>
    </location>
</feature>
<feature type="transmembrane region" description="Helical" evidence="2">
    <location>
        <begin position="62"/>
        <end position="86"/>
    </location>
</feature>
<dbReference type="AlphaFoldDB" id="A0A8C5M766"/>
<dbReference type="PANTHER" id="PTHR11731:SF97">
    <property type="entry name" value="INACTIVE DIPEPTIDYL PEPTIDASE 10-LIKE"/>
    <property type="match status" value="1"/>
</dbReference>
<keyword evidence="2" id="KW-0472">Membrane</keyword>
<organism evidence="5 6">
    <name type="scientific">Leptobrachium leishanense</name>
    <name type="common">Leishan spiny toad</name>
    <dbReference type="NCBI Taxonomy" id="445787"/>
    <lineage>
        <taxon>Eukaryota</taxon>
        <taxon>Metazoa</taxon>
        <taxon>Chordata</taxon>
        <taxon>Craniata</taxon>
        <taxon>Vertebrata</taxon>
        <taxon>Euteleostomi</taxon>
        <taxon>Amphibia</taxon>
        <taxon>Batrachia</taxon>
        <taxon>Anura</taxon>
        <taxon>Pelobatoidea</taxon>
        <taxon>Megophryidae</taxon>
        <taxon>Leptobrachium</taxon>
    </lineage>
</organism>
<reference evidence="5" key="2">
    <citation type="submission" date="2025-09" db="UniProtKB">
        <authorList>
            <consortium name="Ensembl"/>
        </authorList>
    </citation>
    <scope>IDENTIFICATION</scope>
</reference>
<protein>
    <recommendedName>
        <fullName evidence="7">Inactive dipeptidyl peptidase 10-like</fullName>
    </recommendedName>
</protein>
<dbReference type="InterPro" id="IPR050278">
    <property type="entry name" value="Serine_Prot_S9B/DPPIV"/>
</dbReference>
<dbReference type="Pfam" id="PF00930">
    <property type="entry name" value="DPPIV_N"/>
    <property type="match status" value="1"/>
</dbReference>
<accession>A0A8C5M766</accession>
<dbReference type="InterPro" id="IPR029058">
    <property type="entry name" value="AB_hydrolase_fold"/>
</dbReference>
<dbReference type="PANTHER" id="PTHR11731">
    <property type="entry name" value="PROTEASE FAMILY S9B,C DIPEPTIDYL-PEPTIDASE IV-RELATED"/>
    <property type="match status" value="1"/>
</dbReference>
<evidence type="ECO:0008006" key="7">
    <source>
        <dbReference type="Google" id="ProtNLM"/>
    </source>
</evidence>
<proteinExistence type="predicted"/>
<keyword evidence="6" id="KW-1185">Reference proteome</keyword>
<dbReference type="Gene3D" id="3.40.50.1820">
    <property type="entry name" value="alpha/beta hydrolase"/>
    <property type="match status" value="1"/>
</dbReference>
<dbReference type="InterPro" id="IPR001375">
    <property type="entry name" value="Peptidase_S9_cat"/>
</dbReference>
<dbReference type="Ensembl" id="ENSLLET00000010875.1">
    <property type="protein sequence ID" value="ENSLLEP00000010468.1"/>
    <property type="gene ID" value="ENSLLEG00000006677.1"/>
</dbReference>
<keyword evidence="2" id="KW-1133">Transmembrane helix</keyword>
<feature type="domain" description="Peptidase S9 prolyl oligopeptidase catalytic" evidence="3">
    <location>
        <begin position="604"/>
        <end position="757"/>
    </location>
</feature>
<evidence type="ECO:0000259" key="4">
    <source>
        <dbReference type="Pfam" id="PF00930"/>
    </source>
</evidence>
<dbReference type="GO" id="GO:1901379">
    <property type="term" value="P:regulation of potassium ion transmembrane transport"/>
    <property type="evidence" value="ECO:0007669"/>
    <property type="project" value="TreeGrafter"/>
</dbReference>
<name>A0A8C5M766_9ANUR</name>
<evidence type="ECO:0000256" key="1">
    <source>
        <dbReference type="SAM" id="MobiDB-lite"/>
    </source>
</evidence>
<dbReference type="GO" id="GO:0008076">
    <property type="term" value="C:voltage-gated potassium channel complex"/>
    <property type="evidence" value="ECO:0007669"/>
    <property type="project" value="TreeGrafter"/>
</dbReference>
<dbReference type="Proteomes" id="UP000694569">
    <property type="component" value="Unplaced"/>
</dbReference>
<keyword evidence="2" id="KW-0812">Transmembrane</keyword>
<dbReference type="GeneTree" id="ENSGT00940000154657"/>